<dbReference type="CDD" id="cd05254">
    <property type="entry name" value="dTDP_HR_like_SDR_e"/>
    <property type="match status" value="1"/>
</dbReference>
<dbReference type="Gene3D" id="3.90.25.10">
    <property type="entry name" value="UDP-galactose 4-epimerase, domain 1"/>
    <property type="match status" value="1"/>
</dbReference>
<proteinExistence type="inferred from homology"/>
<reference evidence="5" key="1">
    <citation type="submission" date="2016-10" db="EMBL/GenBank/DDBJ databases">
        <authorList>
            <person name="Varghese N."/>
            <person name="Submissions S."/>
        </authorList>
    </citation>
    <scope>NUCLEOTIDE SEQUENCE [LARGE SCALE GENOMIC DNA]</scope>
    <source>
        <strain evidence="5">DSM 17038</strain>
    </source>
</reference>
<keyword evidence="2" id="KW-0560">Oxidoreductase</keyword>
<dbReference type="InterPro" id="IPR029903">
    <property type="entry name" value="RmlD-like-bd"/>
</dbReference>
<sequence length="285" mass="31874">MVDLKILITGARGQLGCDLEHNFFKIEGCQVVSFGREEMDVTQSTNVQELVAANTPDVVIHSAANTNVDSCELEPDSAYCVNALGSRNIAVASEMVGAKLVYVSTDYVFDGTSQRPYTEFDKTNPISIYGKSKLAGERYVAGFSSKYFIVRTSWLYGEHGNNFVKTMLRLAKEKTELNVVDDQVGSPTYTKDLARFIAVLLRTDLYGIYHATNTGSCSWFQFAETIFQISGLSHIKVNPITTSELNRPAPRPAYSILDHYCIRLEGLPDLRPWEEALHEYLSNQR</sequence>
<comment type="pathway">
    <text evidence="2">Carbohydrate biosynthesis; dTDP-L-rhamnose biosynthesis.</text>
</comment>
<dbReference type="PANTHER" id="PTHR10491">
    <property type="entry name" value="DTDP-4-DEHYDRORHAMNOSE REDUCTASE"/>
    <property type="match status" value="1"/>
</dbReference>
<dbReference type="EC" id="1.1.1.133" evidence="2"/>
<dbReference type="UniPathway" id="UPA00124"/>
<evidence type="ECO:0000256" key="1">
    <source>
        <dbReference type="ARBA" id="ARBA00010944"/>
    </source>
</evidence>
<dbReference type="SUPFAM" id="SSF51735">
    <property type="entry name" value="NAD(P)-binding Rossmann-fold domains"/>
    <property type="match status" value="1"/>
</dbReference>
<organism evidence="4 5">
    <name type="scientific">Desulfotruncus arcticus DSM 17038</name>
    <dbReference type="NCBI Taxonomy" id="1121424"/>
    <lineage>
        <taxon>Bacteria</taxon>
        <taxon>Bacillati</taxon>
        <taxon>Bacillota</taxon>
        <taxon>Clostridia</taxon>
        <taxon>Eubacteriales</taxon>
        <taxon>Desulfallaceae</taxon>
        <taxon>Desulfotruncus</taxon>
    </lineage>
</organism>
<dbReference type="Proteomes" id="UP000199337">
    <property type="component" value="Unassembled WGS sequence"/>
</dbReference>
<dbReference type="EMBL" id="FOOX01000003">
    <property type="protein sequence ID" value="SFG22482.1"/>
    <property type="molecule type" value="Genomic_DNA"/>
</dbReference>
<dbReference type="GO" id="GO:0019305">
    <property type="term" value="P:dTDP-rhamnose biosynthetic process"/>
    <property type="evidence" value="ECO:0007669"/>
    <property type="project" value="UniProtKB-UniPathway"/>
</dbReference>
<comment type="function">
    <text evidence="2">Catalyzes the reduction of dTDP-6-deoxy-L-lyxo-4-hexulose to yield dTDP-L-rhamnose.</text>
</comment>
<dbReference type="InterPro" id="IPR036291">
    <property type="entry name" value="NAD(P)-bd_dom_sf"/>
</dbReference>
<comment type="similarity">
    <text evidence="1 2">Belongs to the dTDP-4-dehydrorhamnose reductase family.</text>
</comment>
<dbReference type="NCBIfam" id="TIGR01214">
    <property type="entry name" value="rmlD"/>
    <property type="match status" value="1"/>
</dbReference>
<dbReference type="Pfam" id="PF04321">
    <property type="entry name" value="RmlD_sub_bind"/>
    <property type="match status" value="1"/>
</dbReference>
<evidence type="ECO:0000313" key="5">
    <source>
        <dbReference type="Proteomes" id="UP000199337"/>
    </source>
</evidence>
<dbReference type="InterPro" id="IPR005913">
    <property type="entry name" value="dTDP_dehydrorham_reduct"/>
</dbReference>
<dbReference type="AlphaFoldDB" id="A0A1I2Q288"/>
<keyword evidence="5" id="KW-1185">Reference proteome</keyword>
<evidence type="ECO:0000259" key="3">
    <source>
        <dbReference type="Pfam" id="PF04321"/>
    </source>
</evidence>
<dbReference type="STRING" id="341036.SAMN05660649_01027"/>
<feature type="domain" description="RmlD-like substrate binding" evidence="3">
    <location>
        <begin position="5"/>
        <end position="283"/>
    </location>
</feature>
<accession>A0A1I2Q288</accession>
<keyword evidence="2" id="KW-0521">NADP</keyword>
<dbReference type="FunFam" id="3.40.50.720:FF:000159">
    <property type="entry name" value="dTDP-4-dehydrorhamnose reductase"/>
    <property type="match status" value="1"/>
</dbReference>
<dbReference type="GO" id="GO:0008831">
    <property type="term" value="F:dTDP-4-dehydrorhamnose reductase activity"/>
    <property type="evidence" value="ECO:0007669"/>
    <property type="project" value="UniProtKB-EC"/>
</dbReference>
<gene>
    <name evidence="4" type="ORF">SAMN05660649_01027</name>
</gene>
<dbReference type="Gene3D" id="3.40.50.720">
    <property type="entry name" value="NAD(P)-binding Rossmann-like Domain"/>
    <property type="match status" value="1"/>
</dbReference>
<dbReference type="PANTHER" id="PTHR10491:SF4">
    <property type="entry name" value="METHIONINE ADENOSYLTRANSFERASE 2 SUBUNIT BETA"/>
    <property type="match status" value="1"/>
</dbReference>
<dbReference type="GO" id="GO:0005829">
    <property type="term" value="C:cytosol"/>
    <property type="evidence" value="ECO:0007669"/>
    <property type="project" value="TreeGrafter"/>
</dbReference>
<protein>
    <recommendedName>
        <fullName evidence="2">dTDP-4-dehydrorhamnose reductase</fullName>
        <ecNumber evidence="2">1.1.1.133</ecNumber>
    </recommendedName>
</protein>
<name>A0A1I2Q288_9FIRM</name>
<evidence type="ECO:0000256" key="2">
    <source>
        <dbReference type="RuleBase" id="RU364082"/>
    </source>
</evidence>
<evidence type="ECO:0000313" key="4">
    <source>
        <dbReference type="EMBL" id="SFG22482.1"/>
    </source>
</evidence>